<reference evidence="10 11" key="1">
    <citation type="submission" date="2019-11" db="EMBL/GenBank/DDBJ databases">
        <title>Spirosoma endbachense sp. nov., isolated from a natural salt meadow.</title>
        <authorList>
            <person name="Rojas J."/>
            <person name="Ambika Manirajan B."/>
            <person name="Ratering S."/>
            <person name="Suarez C."/>
            <person name="Geissler-Plaum R."/>
            <person name="Schnell S."/>
        </authorList>
    </citation>
    <scope>NUCLEOTIDE SEQUENCE [LARGE SCALE GENOMIC DNA]</scope>
    <source>
        <strain evidence="10 11">I-24</strain>
    </source>
</reference>
<evidence type="ECO:0000256" key="1">
    <source>
        <dbReference type="ARBA" id="ARBA00004571"/>
    </source>
</evidence>
<accession>A0A6P1W3Y0</accession>
<evidence type="ECO:0000313" key="10">
    <source>
        <dbReference type="EMBL" id="QHV99725.1"/>
    </source>
</evidence>
<dbReference type="AlphaFoldDB" id="A0A6P1W3Y0"/>
<keyword evidence="11" id="KW-1185">Reference proteome</keyword>
<evidence type="ECO:0000313" key="11">
    <source>
        <dbReference type="Proteomes" id="UP000464577"/>
    </source>
</evidence>
<protein>
    <submittedName>
        <fullName evidence="10">Outer membrane beta-barrel protein</fullName>
    </submittedName>
</protein>
<dbReference type="PANTHER" id="PTHR30069:SF29">
    <property type="entry name" value="HEMOGLOBIN AND HEMOGLOBIN-HAPTOGLOBIN-BINDING PROTEIN 1-RELATED"/>
    <property type="match status" value="1"/>
</dbReference>
<dbReference type="InterPro" id="IPR039426">
    <property type="entry name" value="TonB-dep_rcpt-like"/>
</dbReference>
<keyword evidence="3" id="KW-1134">Transmembrane beta strand</keyword>
<dbReference type="InterPro" id="IPR036942">
    <property type="entry name" value="Beta-barrel_TonB_sf"/>
</dbReference>
<keyword evidence="4" id="KW-0812">Transmembrane</keyword>
<evidence type="ECO:0000256" key="3">
    <source>
        <dbReference type="ARBA" id="ARBA00022452"/>
    </source>
</evidence>
<dbReference type="Proteomes" id="UP000464577">
    <property type="component" value="Chromosome"/>
</dbReference>
<dbReference type="GO" id="GO:0044718">
    <property type="term" value="P:siderophore transmembrane transport"/>
    <property type="evidence" value="ECO:0007669"/>
    <property type="project" value="TreeGrafter"/>
</dbReference>
<evidence type="ECO:0000256" key="7">
    <source>
        <dbReference type="ARBA" id="ARBA00023237"/>
    </source>
</evidence>
<evidence type="ECO:0000256" key="6">
    <source>
        <dbReference type="ARBA" id="ARBA00023136"/>
    </source>
</evidence>
<dbReference type="RefSeq" id="WP_162390118.1">
    <property type="nucleotide sequence ID" value="NZ_CP045997.1"/>
</dbReference>
<keyword evidence="2" id="KW-0813">Transport</keyword>
<evidence type="ECO:0000259" key="9">
    <source>
        <dbReference type="Pfam" id="PF14905"/>
    </source>
</evidence>
<evidence type="ECO:0000256" key="2">
    <source>
        <dbReference type="ARBA" id="ARBA00022448"/>
    </source>
</evidence>
<organism evidence="10 11">
    <name type="scientific">Spirosoma endbachense</name>
    <dbReference type="NCBI Taxonomy" id="2666025"/>
    <lineage>
        <taxon>Bacteria</taxon>
        <taxon>Pseudomonadati</taxon>
        <taxon>Bacteroidota</taxon>
        <taxon>Cytophagia</taxon>
        <taxon>Cytophagales</taxon>
        <taxon>Cytophagaceae</taxon>
        <taxon>Spirosoma</taxon>
    </lineage>
</organism>
<dbReference type="InterPro" id="IPR041700">
    <property type="entry name" value="OMP_b-brl_3"/>
</dbReference>
<comment type="subcellular location">
    <subcellularLocation>
        <location evidence="1">Cell outer membrane</location>
        <topology evidence="1">Multi-pass membrane protein</topology>
    </subcellularLocation>
</comment>
<gene>
    <name evidence="10" type="ORF">GJR95_34030</name>
</gene>
<dbReference type="GO" id="GO:0015344">
    <property type="term" value="F:siderophore uptake transmembrane transporter activity"/>
    <property type="evidence" value="ECO:0007669"/>
    <property type="project" value="TreeGrafter"/>
</dbReference>
<keyword evidence="5 8" id="KW-0732">Signal</keyword>
<feature type="domain" description="Outer membrane protein beta-barrel" evidence="9">
    <location>
        <begin position="184"/>
        <end position="561"/>
    </location>
</feature>
<dbReference type="Gene3D" id="2.40.170.20">
    <property type="entry name" value="TonB-dependent receptor, beta-barrel domain"/>
    <property type="match status" value="1"/>
</dbReference>
<dbReference type="SUPFAM" id="SSF56935">
    <property type="entry name" value="Porins"/>
    <property type="match status" value="1"/>
</dbReference>
<dbReference type="Pfam" id="PF14905">
    <property type="entry name" value="OMP_b-brl_3"/>
    <property type="match status" value="1"/>
</dbReference>
<proteinExistence type="predicted"/>
<evidence type="ECO:0000256" key="4">
    <source>
        <dbReference type="ARBA" id="ARBA00022692"/>
    </source>
</evidence>
<dbReference type="GO" id="GO:0009279">
    <property type="term" value="C:cell outer membrane"/>
    <property type="evidence" value="ECO:0007669"/>
    <property type="project" value="UniProtKB-SubCell"/>
</dbReference>
<evidence type="ECO:0000256" key="5">
    <source>
        <dbReference type="ARBA" id="ARBA00022729"/>
    </source>
</evidence>
<dbReference type="PANTHER" id="PTHR30069">
    <property type="entry name" value="TONB-DEPENDENT OUTER MEMBRANE RECEPTOR"/>
    <property type="match status" value="1"/>
</dbReference>
<feature type="signal peptide" evidence="8">
    <location>
        <begin position="1"/>
        <end position="19"/>
    </location>
</feature>
<evidence type="ECO:0000256" key="8">
    <source>
        <dbReference type="SAM" id="SignalP"/>
    </source>
</evidence>
<feature type="chain" id="PRO_5026912916" evidence="8">
    <location>
        <begin position="20"/>
        <end position="610"/>
    </location>
</feature>
<dbReference type="KEGG" id="senf:GJR95_34030"/>
<sequence length="610" mass="68318">MKTSLLLLALWAASAGLYAQSMVNREATTNDSLGTAGQISLMGGLGWYPRSGSSLQLTHRQKRASFYLAYTMTNDKALQQISNDCSSPIGEGFLHTNISMNRVVTQTNHSLHVGADFRPGSKTMVGLLVSGFANKAQIDARYQMASEQGTILSGWTRNRIDGQMLENRRWQQRMANAHVQHAFAAGHSLSFDVDYLAYTDSNPNQYGSQNADETTEKTDPARMNIDRQTPIRIQVMKADYVRPLGKQSTLEVGVKASRLLLLNRVDRSQWKATGWQSDVAFNRNDRLNETIGAAYTNLTTRFSDKTTLAIGLRAEYTNSQMHDAQGASFLNRQYWSLLPTFSLSHKIGENGRYELSYTRQILRSPFDAIASFSMFWDPLLMTGNPALQPTFADIIRASYSVNRFSLALCYSHERNPLSRSAPMINPTNNAIGFGPGNLDRSDALTLSLSLPVTICPWWQTQNSLAMTFAQNSLTLQNKTYHIGQFGGQFNMTHTFRLPHEFTAEVTAWYATPTANEFGRLLSRGEVTVSVQKKLSGNRGTLTASVTDLLWTNQLRFLTTVPELRLDKLTTFALNEPRIVRLAYTRSFGKASMKVNSQRRTASDEERKRVN</sequence>
<dbReference type="EMBL" id="CP045997">
    <property type="protein sequence ID" value="QHV99725.1"/>
    <property type="molecule type" value="Genomic_DNA"/>
</dbReference>
<name>A0A6P1W3Y0_9BACT</name>
<keyword evidence="6" id="KW-0472">Membrane</keyword>
<keyword evidence="7" id="KW-0998">Cell outer membrane</keyword>